<feature type="transmembrane region" description="Helical" evidence="10">
    <location>
        <begin position="267"/>
        <end position="292"/>
    </location>
</feature>
<evidence type="ECO:0000256" key="10">
    <source>
        <dbReference type="HAMAP-Rule" id="MF_02078"/>
    </source>
</evidence>
<keyword evidence="5 10" id="KW-0573">Peptidoglycan synthesis</keyword>
<keyword evidence="3 10" id="KW-0812">Transmembrane</keyword>
<comment type="function">
    <text evidence="8 10 11">Involved in peptidoglycan biosynthesis. Transports lipid-linked peptidoglycan precursors from the inner to the outer leaflet of the cytoplasmic membrane.</text>
</comment>
<feature type="transmembrane region" description="Helical" evidence="10">
    <location>
        <begin position="312"/>
        <end position="330"/>
    </location>
</feature>
<evidence type="ECO:0000256" key="11">
    <source>
        <dbReference type="PIRNR" id="PIRNR002869"/>
    </source>
</evidence>
<evidence type="ECO:0000256" key="6">
    <source>
        <dbReference type="ARBA" id="ARBA00022989"/>
    </source>
</evidence>
<comment type="similarity">
    <text evidence="9 10 11">Belongs to the MurJ/MviN family.</text>
</comment>
<dbReference type="PIRSF" id="PIRSF002869">
    <property type="entry name" value="MviN"/>
    <property type="match status" value="1"/>
</dbReference>
<keyword evidence="2 10" id="KW-1003">Cell membrane</keyword>
<dbReference type="AlphaFoldDB" id="A0A1H7T252"/>
<dbReference type="GO" id="GO:0009252">
    <property type="term" value="P:peptidoglycan biosynthetic process"/>
    <property type="evidence" value="ECO:0007669"/>
    <property type="project" value="UniProtKB-UniRule"/>
</dbReference>
<dbReference type="PANTHER" id="PTHR47019:SF1">
    <property type="entry name" value="LIPID II FLIPPASE MURJ"/>
    <property type="match status" value="1"/>
</dbReference>
<dbReference type="NCBIfam" id="TIGR01695">
    <property type="entry name" value="murJ_mviN"/>
    <property type="match status" value="1"/>
</dbReference>
<organism evidence="13 14">
    <name type="scientific">Halomonas daqiaonensis</name>
    <dbReference type="NCBI Taxonomy" id="650850"/>
    <lineage>
        <taxon>Bacteria</taxon>
        <taxon>Pseudomonadati</taxon>
        <taxon>Pseudomonadota</taxon>
        <taxon>Gammaproteobacteria</taxon>
        <taxon>Oceanospirillales</taxon>
        <taxon>Halomonadaceae</taxon>
        <taxon>Halomonas</taxon>
    </lineage>
</organism>
<evidence type="ECO:0000256" key="7">
    <source>
        <dbReference type="ARBA" id="ARBA00023136"/>
    </source>
</evidence>
<comment type="subcellular location">
    <subcellularLocation>
        <location evidence="10">Cell inner membrane</location>
        <topology evidence="10">Multi-pass membrane protein</topology>
    </subcellularLocation>
    <subcellularLocation>
        <location evidence="1">Cell membrane</location>
        <topology evidence="1">Multi-pass membrane protein</topology>
    </subcellularLocation>
</comment>
<dbReference type="InterPro" id="IPR051050">
    <property type="entry name" value="Lipid_II_flippase_MurJ/MviN"/>
</dbReference>
<dbReference type="CDD" id="cd13123">
    <property type="entry name" value="MATE_MurJ_like"/>
    <property type="match status" value="1"/>
</dbReference>
<evidence type="ECO:0000256" key="12">
    <source>
        <dbReference type="SAM" id="MobiDB-lite"/>
    </source>
</evidence>
<dbReference type="GO" id="GO:0034204">
    <property type="term" value="P:lipid translocation"/>
    <property type="evidence" value="ECO:0007669"/>
    <property type="project" value="TreeGrafter"/>
</dbReference>
<dbReference type="PRINTS" id="PR01806">
    <property type="entry name" value="VIRFACTRMVIN"/>
</dbReference>
<keyword evidence="4 10" id="KW-0133">Cell shape</keyword>
<dbReference type="STRING" id="650850.SAMN04488129_11611"/>
<name>A0A1H7T252_9GAMM</name>
<evidence type="ECO:0000313" key="14">
    <source>
        <dbReference type="Proteomes" id="UP000198807"/>
    </source>
</evidence>
<accession>A0A1H7T252</accession>
<keyword evidence="6 10" id="KW-1133">Transmembrane helix</keyword>
<feature type="transmembrane region" description="Helical" evidence="10">
    <location>
        <begin position="426"/>
        <end position="444"/>
    </location>
</feature>
<evidence type="ECO:0000256" key="3">
    <source>
        <dbReference type="ARBA" id="ARBA00022692"/>
    </source>
</evidence>
<evidence type="ECO:0000256" key="9">
    <source>
        <dbReference type="ARBA" id="ARBA00061532"/>
    </source>
</evidence>
<evidence type="ECO:0000256" key="5">
    <source>
        <dbReference type="ARBA" id="ARBA00022984"/>
    </source>
</evidence>
<dbReference type="Pfam" id="PF03023">
    <property type="entry name" value="MurJ"/>
    <property type="match status" value="1"/>
</dbReference>
<keyword evidence="10 11" id="KW-0813">Transport</keyword>
<dbReference type="GO" id="GO:0015648">
    <property type="term" value="F:lipid-linked peptidoglycan transporter activity"/>
    <property type="evidence" value="ECO:0007669"/>
    <property type="project" value="UniProtKB-UniRule"/>
</dbReference>
<feature type="transmembrane region" description="Helical" evidence="10">
    <location>
        <begin position="450"/>
        <end position="468"/>
    </location>
</feature>
<dbReference type="HAMAP" id="MF_02078">
    <property type="entry name" value="MurJ_MviN"/>
    <property type="match status" value="1"/>
</dbReference>
<dbReference type="EMBL" id="FOBC01000016">
    <property type="protein sequence ID" value="SEL77847.1"/>
    <property type="molecule type" value="Genomic_DNA"/>
</dbReference>
<feature type="transmembrane region" description="Helical" evidence="10">
    <location>
        <begin position="395"/>
        <end position="414"/>
    </location>
</feature>
<feature type="transmembrane region" description="Helical" evidence="10">
    <location>
        <begin position="480"/>
        <end position="501"/>
    </location>
</feature>
<dbReference type="GO" id="GO:0071555">
    <property type="term" value="P:cell wall organization"/>
    <property type="evidence" value="ECO:0007669"/>
    <property type="project" value="UniProtKB-UniRule"/>
</dbReference>
<feature type="transmembrane region" description="Helical" evidence="10">
    <location>
        <begin position="516"/>
        <end position="539"/>
    </location>
</feature>
<keyword evidence="14" id="KW-1185">Reference proteome</keyword>
<evidence type="ECO:0000256" key="8">
    <source>
        <dbReference type="ARBA" id="ARBA00060041"/>
    </source>
</evidence>
<reference evidence="14" key="1">
    <citation type="submission" date="2016-10" db="EMBL/GenBank/DDBJ databases">
        <authorList>
            <person name="Varghese N."/>
            <person name="Submissions S."/>
        </authorList>
    </citation>
    <scope>NUCLEOTIDE SEQUENCE [LARGE SCALE GENOMIC DNA]</scope>
    <source>
        <strain evidence="14">CGMCC 1.9150</strain>
    </source>
</reference>
<protein>
    <recommendedName>
        <fullName evidence="10">Probable lipid II flippase MurJ</fullName>
    </recommendedName>
</protein>
<evidence type="ECO:0000256" key="4">
    <source>
        <dbReference type="ARBA" id="ARBA00022960"/>
    </source>
</evidence>
<dbReference type="GO" id="GO:0005886">
    <property type="term" value="C:plasma membrane"/>
    <property type="evidence" value="ECO:0007669"/>
    <property type="project" value="UniProtKB-SubCell"/>
</dbReference>
<gene>
    <name evidence="10" type="primary">murJ</name>
    <name evidence="13" type="ORF">SAMN04488129_11611</name>
</gene>
<keyword evidence="10" id="KW-0997">Cell inner membrane</keyword>
<feature type="transmembrane region" description="Helical" evidence="10">
    <location>
        <begin position="199"/>
        <end position="220"/>
    </location>
</feature>
<feature type="transmembrane region" description="Helical" evidence="10">
    <location>
        <begin position="172"/>
        <end position="192"/>
    </location>
</feature>
<feature type="region of interest" description="Disordered" evidence="12">
    <location>
        <begin position="1"/>
        <end position="29"/>
    </location>
</feature>
<feature type="transmembrane region" description="Helical" evidence="10">
    <location>
        <begin position="226"/>
        <end position="247"/>
    </location>
</feature>
<keyword evidence="7 10" id="KW-0472">Membrane</keyword>
<dbReference type="InterPro" id="IPR004268">
    <property type="entry name" value="MurJ"/>
</dbReference>
<dbReference type="UniPathway" id="UPA00219"/>
<sequence>MTEHEQPPESRDDERKTPDDAPRPPAVEEHDRVVAPKAGGLMRSGLVVSMMTMLSRVMGLARDVVIATLFGAGDGADAFFVAFKIPNFLRRLFAEGAFNQAFVPVLSEYATRGSKREVKELLDAVAGSLASVLALITALAMLASPWLVWAFAPGFGRDPEKLALTADMLRLTFPYLLLISLTAFAGSTLNTWNRFAVPAFTPVLLNLSLIGAAILLTPLFEEPAMALAWGVLIAGGAQLAFQVPFLARLGLLPRPWPDFAHSGVRRILRLMAPALFGVSVSQINLLLDTVLASLLAAGSVSWLYYSDRLVELPLGVFGIAIGTVILPALSRRHAEQSGEHFAAMLDWAIRTVLLLGLPAALALAVLAEPLLIALFHYGAMTEHDIAMAAMSLRAYAFGLVAFMLIKVLAPGFFARQNTATPVKVGIIAMVANMVFNLILVWPLAHAGLALATALSAFLNAGLLGWLLYRQGVLVFQPGWRRYAVQLLGGCTVMSLGLAWLAPEWQAWLDWSVWTRAGWLAVLVLAGVAVYFAWLMAFGVRIRHFRMKG</sequence>
<evidence type="ECO:0000256" key="2">
    <source>
        <dbReference type="ARBA" id="ARBA00022475"/>
    </source>
</evidence>
<dbReference type="GO" id="GO:0008360">
    <property type="term" value="P:regulation of cell shape"/>
    <property type="evidence" value="ECO:0007669"/>
    <property type="project" value="UniProtKB-UniRule"/>
</dbReference>
<evidence type="ECO:0000313" key="13">
    <source>
        <dbReference type="EMBL" id="SEL77847.1"/>
    </source>
</evidence>
<proteinExistence type="inferred from homology"/>
<keyword evidence="10 11" id="KW-0961">Cell wall biogenesis/degradation</keyword>
<feature type="transmembrane region" description="Helical" evidence="10">
    <location>
        <begin position="351"/>
        <end position="375"/>
    </location>
</feature>
<evidence type="ECO:0000256" key="1">
    <source>
        <dbReference type="ARBA" id="ARBA00004651"/>
    </source>
</evidence>
<feature type="transmembrane region" description="Helical" evidence="10">
    <location>
        <begin position="121"/>
        <end position="152"/>
    </location>
</feature>
<dbReference type="Proteomes" id="UP000198807">
    <property type="component" value="Unassembled WGS sequence"/>
</dbReference>
<comment type="pathway">
    <text evidence="10">Cell wall biogenesis; peptidoglycan biosynthesis.</text>
</comment>
<dbReference type="PANTHER" id="PTHR47019">
    <property type="entry name" value="LIPID II FLIPPASE MURJ"/>
    <property type="match status" value="1"/>
</dbReference>